<evidence type="ECO:0000256" key="3">
    <source>
        <dbReference type="ARBA" id="ARBA00023163"/>
    </source>
</evidence>
<evidence type="ECO:0000313" key="7">
    <source>
        <dbReference type="EMBL" id="KAK4510697.1"/>
    </source>
</evidence>
<name>A0AAN7HXI1_9FUNG</name>
<dbReference type="PANTHER" id="PTHR46117:SF3">
    <property type="entry name" value="FI24210P1"/>
    <property type="match status" value="1"/>
</dbReference>
<reference evidence="7 8" key="1">
    <citation type="submission" date="2022-11" db="EMBL/GenBank/DDBJ databases">
        <title>Mucor velutinosus strain NIH1002 WGS.</title>
        <authorList>
            <person name="Subramanian P."/>
            <person name="Mullikin J.C."/>
            <person name="Segre J.A."/>
            <person name="Zelazny A.M."/>
        </authorList>
    </citation>
    <scope>NUCLEOTIDE SEQUENCE [LARGE SCALE GENOMIC DNA]</scope>
    <source>
        <strain evidence="7 8">NIH1002</strain>
    </source>
</reference>
<dbReference type="GO" id="GO:0000978">
    <property type="term" value="F:RNA polymerase II cis-regulatory region sequence-specific DNA binding"/>
    <property type="evidence" value="ECO:0007669"/>
    <property type="project" value="TreeGrafter"/>
</dbReference>
<sequence>MNTPPTTAIHHTQSPPSEDMLRPGGLPPIQLPPPIVHFYIAPPPISPYQNWPLQSSTSTPPSPRTSSPSKTNIKENNRRLSHSAVEKRRREKMNDKIERLKTLIPSCKSQFPTTVQQPIHKLSVLQAAIDYIQELHDQLEANLPQDDPILKSLSVVTMKKNKSQ</sequence>
<evidence type="ECO:0000313" key="8">
    <source>
        <dbReference type="Proteomes" id="UP001304243"/>
    </source>
</evidence>
<evidence type="ECO:0000256" key="1">
    <source>
        <dbReference type="ARBA" id="ARBA00004123"/>
    </source>
</evidence>
<dbReference type="Gene3D" id="4.10.280.10">
    <property type="entry name" value="Helix-loop-helix DNA-binding domain"/>
    <property type="match status" value="1"/>
</dbReference>
<dbReference type="PANTHER" id="PTHR46117">
    <property type="entry name" value="FI24210P1"/>
    <property type="match status" value="1"/>
</dbReference>
<evidence type="ECO:0000256" key="5">
    <source>
        <dbReference type="SAM" id="MobiDB-lite"/>
    </source>
</evidence>
<dbReference type="SUPFAM" id="SSF47459">
    <property type="entry name" value="HLH, helix-loop-helix DNA-binding domain"/>
    <property type="match status" value="1"/>
</dbReference>
<comment type="caution">
    <text evidence="7">The sequence shown here is derived from an EMBL/GenBank/DDBJ whole genome shotgun (WGS) entry which is preliminary data.</text>
</comment>
<proteinExistence type="predicted"/>
<keyword evidence="8" id="KW-1185">Reference proteome</keyword>
<feature type="region of interest" description="Disordered" evidence="5">
    <location>
        <begin position="49"/>
        <end position="94"/>
    </location>
</feature>
<dbReference type="GO" id="GO:0000981">
    <property type="term" value="F:DNA-binding transcription factor activity, RNA polymerase II-specific"/>
    <property type="evidence" value="ECO:0007669"/>
    <property type="project" value="TreeGrafter"/>
</dbReference>
<protein>
    <recommendedName>
        <fullName evidence="6">BHLH domain-containing protein</fullName>
    </recommendedName>
</protein>
<dbReference type="GO" id="GO:0005634">
    <property type="term" value="C:nucleus"/>
    <property type="evidence" value="ECO:0007669"/>
    <property type="project" value="UniProtKB-SubCell"/>
</dbReference>
<feature type="compositionally biased region" description="Low complexity" evidence="5">
    <location>
        <begin position="55"/>
        <end position="71"/>
    </location>
</feature>
<feature type="compositionally biased region" description="Basic and acidic residues" evidence="5">
    <location>
        <begin position="72"/>
        <end position="94"/>
    </location>
</feature>
<dbReference type="Pfam" id="PF00010">
    <property type="entry name" value="HLH"/>
    <property type="match status" value="1"/>
</dbReference>
<gene>
    <name evidence="7" type="ORF">ATC70_005130</name>
</gene>
<dbReference type="Proteomes" id="UP001304243">
    <property type="component" value="Unassembled WGS sequence"/>
</dbReference>
<keyword evidence="4" id="KW-0539">Nucleus</keyword>
<feature type="region of interest" description="Disordered" evidence="5">
    <location>
        <begin position="1"/>
        <end position="28"/>
    </location>
</feature>
<dbReference type="InterPro" id="IPR036638">
    <property type="entry name" value="HLH_DNA-bd_sf"/>
</dbReference>
<dbReference type="GeneID" id="89948816"/>
<dbReference type="GO" id="GO:0046983">
    <property type="term" value="F:protein dimerization activity"/>
    <property type="evidence" value="ECO:0007669"/>
    <property type="project" value="InterPro"/>
</dbReference>
<dbReference type="AlphaFoldDB" id="A0AAN7HXI1"/>
<evidence type="ECO:0000256" key="4">
    <source>
        <dbReference type="ARBA" id="ARBA00023242"/>
    </source>
</evidence>
<dbReference type="InterPro" id="IPR011598">
    <property type="entry name" value="bHLH_dom"/>
</dbReference>
<accession>A0AAN7HXI1</accession>
<dbReference type="EMBL" id="JASEJX010000033">
    <property type="protein sequence ID" value="KAK4510697.1"/>
    <property type="molecule type" value="Genomic_DNA"/>
</dbReference>
<dbReference type="PROSITE" id="PS50888">
    <property type="entry name" value="BHLH"/>
    <property type="match status" value="1"/>
</dbReference>
<organism evidence="7 8">
    <name type="scientific">Mucor velutinosus</name>
    <dbReference type="NCBI Taxonomy" id="708070"/>
    <lineage>
        <taxon>Eukaryota</taxon>
        <taxon>Fungi</taxon>
        <taxon>Fungi incertae sedis</taxon>
        <taxon>Mucoromycota</taxon>
        <taxon>Mucoromycotina</taxon>
        <taxon>Mucoromycetes</taxon>
        <taxon>Mucorales</taxon>
        <taxon>Mucorineae</taxon>
        <taxon>Mucoraceae</taxon>
        <taxon>Mucor</taxon>
    </lineage>
</organism>
<keyword evidence="2" id="KW-0805">Transcription regulation</keyword>
<dbReference type="RefSeq" id="XP_064677363.1">
    <property type="nucleotide sequence ID" value="XM_064824427.1"/>
</dbReference>
<comment type="subcellular location">
    <subcellularLocation>
        <location evidence="1">Nucleus</location>
    </subcellularLocation>
</comment>
<evidence type="ECO:0000256" key="2">
    <source>
        <dbReference type="ARBA" id="ARBA00023015"/>
    </source>
</evidence>
<feature type="domain" description="BHLH" evidence="6">
    <location>
        <begin position="77"/>
        <end position="135"/>
    </location>
</feature>
<dbReference type="InterPro" id="IPR051732">
    <property type="entry name" value="USF"/>
</dbReference>
<dbReference type="SMART" id="SM00353">
    <property type="entry name" value="HLH"/>
    <property type="match status" value="1"/>
</dbReference>
<keyword evidence="3" id="KW-0804">Transcription</keyword>
<evidence type="ECO:0000259" key="6">
    <source>
        <dbReference type="PROSITE" id="PS50888"/>
    </source>
</evidence>
<feature type="compositionally biased region" description="Polar residues" evidence="5">
    <location>
        <begin position="1"/>
        <end position="16"/>
    </location>
</feature>